<accession>A0A5J4PKC9</accession>
<organism evidence="1">
    <name type="scientific">termite gut metagenome</name>
    <dbReference type="NCBI Taxonomy" id="433724"/>
    <lineage>
        <taxon>unclassified sequences</taxon>
        <taxon>metagenomes</taxon>
        <taxon>organismal metagenomes</taxon>
    </lineage>
</organism>
<sequence>MKEFICRLKKETDARIQVIGSMEADMLKKALEASLVVGSAFDRLKKFIVPYEFKDAA</sequence>
<name>A0A5J4PKC9_9ZZZZ</name>
<feature type="non-terminal residue" evidence="1">
    <location>
        <position position="57"/>
    </location>
</feature>
<comment type="caution">
    <text evidence="1">The sequence shown here is derived from an EMBL/GenBank/DDBJ whole genome shotgun (WGS) entry which is preliminary data.</text>
</comment>
<protein>
    <submittedName>
        <fullName evidence="1">Uncharacterized protein</fullName>
    </submittedName>
</protein>
<dbReference type="AlphaFoldDB" id="A0A5J4PKC9"/>
<reference evidence="1" key="1">
    <citation type="submission" date="2019-03" db="EMBL/GenBank/DDBJ databases">
        <title>Single cell metagenomics reveals metabolic interactions within the superorganism composed of flagellate Streblomastix strix and complex community of Bacteroidetes bacteria on its surface.</title>
        <authorList>
            <person name="Treitli S.C."/>
            <person name="Kolisko M."/>
            <person name="Husnik F."/>
            <person name="Keeling P."/>
            <person name="Hampl V."/>
        </authorList>
    </citation>
    <scope>NUCLEOTIDE SEQUENCE</scope>
    <source>
        <strain evidence="1">STM</strain>
    </source>
</reference>
<dbReference type="EMBL" id="SNRY01007619">
    <property type="protein sequence ID" value="KAA6310066.1"/>
    <property type="molecule type" value="Genomic_DNA"/>
</dbReference>
<evidence type="ECO:0000313" key="1">
    <source>
        <dbReference type="EMBL" id="KAA6310066.1"/>
    </source>
</evidence>
<gene>
    <name evidence="1" type="ORF">EZS27_038564</name>
</gene>
<proteinExistence type="predicted"/>